<feature type="non-terminal residue" evidence="2">
    <location>
        <position position="1"/>
    </location>
</feature>
<name>A0A392PNX2_9FABA</name>
<reference evidence="2 3" key="1">
    <citation type="journal article" date="2018" name="Front. Plant Sci.">
        <title>Red Clover (Trifolium pratense) and Zigzag Clover (T. medium) - A Picture of Genomic Similarities and Differences.</title>
        <authorList>
            <person name="Dluhosova J."/>
            <person name="Istvanek J."/>
            <person name="Nedelnik J."/>
            <person name="Repkova J."/>
        </authorList>
    </citation>
    <scope>NUCLEOTIDE SEQUENCE [LARGE SCALE GENOMIC DNA]</scope>
    <source>
        <strain evidence="3">cv. 10/8</strain>
        <tissue evidence="2">Leaf</tissue>
    </source>
</reference>
<organism evidence="2 3">
    <name type="scientific">Trifolium medium</name>
    <dbReference type="NCBI Taxonomy" id="97028"/>
    <lineage>
        <taxon>Eukaryota</taxon>
        <taxon>Viridiplantae</taxon>
        <taxon>Streptophyta</taxon>
        <taxon>Embryophyta</taxon>
        <taxon>Tracheophyta</taxon>
        <taxon>Spermatophyta</taxon>
        <taxon>Magnoliopsida</taxon>
        <taxon>eudicotyledons</taxon>
        <taxon>Gunneridae</taxon>
        <taxon>Pentapetalae</taxon>
        <taxon>rosids</taxon>
        <taxon>fabids</taxon>
        <taxon>Fabales</taxon>
        <taxon>Fabaceae</taxon>
        <taxon>Papilionoideae</taxon>
        <taxon>50 kb inversion clade</taxon>
        <taxon>NPAAA clade</taxon>
        <taxon>Hologalegina</taxon>
        <taxon>IRL clade</taxon>
        <taxon>Trifolieae</taxon>
        <taxon>Trifolium</taxon>
    </lineage>
</organism>
<evidence type="ECO:0000256" key="1">
    <source>
        <dbReference type="SAM" id="MobiDB-lite"/>
    </source>
</evidence>
<dbReference type="Proteomes" id="UP000265520">
    <property type="component" value="Unassembled WGS sequence"/>
</dbReference>
<protein>
    <submittedName>
        <fullName evidence="2">Uncharacterized protein</fullName>
    </submittedName>
</protein>
<accession>A0A392PNX2</accession>
<evidence type="ECO:0000313" key="2">
    <source>
        <dbReference type="EMBL" id="MCI12996.1"/>
    </source>
</evidence>
<sequence>VGVRTPDTLLINLKGNVLKFGPDRPVRPVRPGTGPSTGPGSDA</sequence>
<evidence type="ECO:0000313" key="3">
    <source>
        <dbReference type="Proteomes" id="UP000265520"/>
    </source>
</evidence>
<feature type="region of interest" description="Disordered" evidence="1">
    <location>
        <begin position="21"/>
        <end position="43"/>
    </location>
</feature>
<keyword evidence="3" id="KW-1185">Reference proteome</keyword>
<comment type="caution">
    <text evidence="2">The sequence shown here is derived from an EMBL/GenBank/DDBJ whole genome shotgun (WGS) entry which is preliminary data.</text>
</comment>
<dbReference type="EMBL" id="LXQA010086448">
    <property type="protein sequence ID" value="MCI12996.1"/>
    <property type="molecule type" value="Genomic_DNA"/>
</dbReference>
<dbReference type="AlphaFoldDB" id="A0A392PNX2"/>
<feature type="compositionally biased region" description="Low complexity" evidence="1">
    <location>
        <begin position="29"/>
        <end position="43"/>
    </location>
</feature>
<proteinExistence type="predicted"/>